<gene>
    <name evidence="2" type="ORF">H0H28_14055</name>
</gene>
<dbReference type="AlphaFoldDB" id="A0A838WVQ6"/>
<evidence type="ECO:0000313" key="3">
    <source>
        <dbReference type="Proteomes" id="UP000580709"/>
    </source>
</evidence>
<feature type="compositionally biased region" description="Low complexity" evidence="1">
    <location>
        <begin position="48"/>
        <end position="65"/>
    </location>
</feature>
<dbReference type="EMBL" id="JACEOR010000693">
    <property type="protein sequence ID" value="MBA4506402.1"/>
    <property type="molecule type" value="Genomic_DNA"/>
</dbReference>
<comment type="caution">
    <text evidence="2">The sequence shown here is derived from an EMBL/GenBank/DDBJ whole genome shotgun (WGS) entry which is preliminary data.</text>
</comment>
<keyword evidence="3" id="KW-1185">Reference proteome</keyword>
<reference evidence="2 3" key="1">
    <citation type="submission" date="2020-07" db="EMBL/GenBank/DDBJ databases">
        <authorList>
            <person name="Khare M."/>
        </authorList>
    </citation>
    <scope>NUCLEOTIDE SEQUENCE [LARGE SCALE GENOMIC DNA]</scope>
    <source>
        <strain evidence="2 3">P8776</strain>
    </source>
</reference>
<sequence>MSLLADLIVGLFESGLKQLSSSIDFQALLETASSKGSSALEGLSSKIEAGSSAKEAATTTAAAAE</sequence>
<organism evidence="2 3">
    <name type="scientific">Corynebacterium sanguinis</name>
    <dbReference type="NCBI Taxonomy" id="2594913"/>
    <lineage>
        <taxon>Bacteria</taxon>
        <taxon>Bacillati</taxon>
        <taxon>Actinomycetota</taxon>
        <taxon>Actinomycetes</taxon>
        <taxon>Mycobacteriales</taxon>
        <taxon>Corynebacteriaceae</taxon>
        <taxon>Corynebacterium</taxon>
    </lineage>
</organism>
<name>A0A838WVQ6_9CORY</name>
<feature type="region of interest" description="Disordered" evidence="1">
    <location>
        <begin position="44"/>
        <end position="65"/>
    </location>
</feature>
<proteinExistence type="predicted"/>
<dbReference type="RefSeq" id="WP_181730276.1">
    <property type="nucleotide sequence ID" value="NZ_JACEOR010000693.1"/>
</dbReference>
<evidence type="ECO:0000313" key="2">
    <source>
        <dbReference type="EMBL" id="MBA4506402.1"/>
    </source>
</evidence>
<accession>A0A838WVQ6</accession>
<dbReference type="Proteomes" id="UP000580709">
    <property type="component" value="Unassembled WGS sequence"/>
</dbReference>
<evidence type="ECO:0000256" key="1">
    <source>
        <dbReference type="SAM" id="MobiDB-lite"/>
    </source>
</evidence>
<protein>
    <submittedName>
        <fullName evidence="2">Uncharacterized protein</fullName>
    </submittedName>
</protein>